<reference evidence="2" key="1">
    <citation type="submission" date="2020-04" db="EMBL/GenBank/DDBJ databases">
        <authorList>
            <person name="Alioto T."/>
            <person name="Alioto T."/>
            <person name="Gomez Garrido J."/>
        </authorList>
    </citation>
    <scope>NUCLEOTIDE SEQUENCE</scope>
    <source>
        <strain evidence="2">A484AB</strain>
    </source>
</reference>
<feature type="region of interest" description="Disordered" evidence="1">
    <location>
        <begin position="1"/>
        <end position="43"/>
    </location>
</feature>
<dbReference type="InterPro" id="IPR012337">
    <property type="entry name" value="RNaseH-like_sf"/>
</dbReference>
<dbReference type="GO" id="GO:0046983">
    <property type="term" value="F:protein dimerization activity"/>
    <property type="evidence" value="ECO:0007669"/>
    <property type="project" value="InterPro"/>
</dbReference>
<dbReference type="AlphaFoldDB" id="A0A6S7JLT5"/>
<dbReference type="EMBL" id="CACRXK020007341">
    <property type="protein sequence ID" value="CAB4011998.1"/>
    <property type="molecule type" value="Genomic_DNA"/>
</dbReference>
<keyword evidence="3" id="KW-1185">Reference proteome</keyword>
<gene>
    <name evidence="2" type="ORF">PACLA_8A047072</name>
</gene>
<dbReference type="InterPro" id="IPR025398">
    <property type="entry name" value="DUF4371"/>
</dbReference>
<accession>A0A6S7JLT5</accession>
<dbReference type="InterPro" id="IPR008906">
    <property type="entry name" value="HATC_C_dom"/>
</dbReference>
<evidence type="ECO:0000256" key="1">
    <source>
        <dbReference type="SAM" id="MobiDB-lite"/>
    </source>
</evidence>
<dbReference type="Proteomes" id="UP001152795">
    <property type="component" value="Unassembled WGS sequence"/>
</dbReference>
<dbReference type="PANTHER" id="PTHR46880">
    <property type="entry name" value="RAS-ASSOCIATING DOMAIN-CONTAINING PROTEIN"/>
    <property type="match status" value="1"/>
</dbReference>
<dbReference type="SUPFAM" id="SSF53098">
    <property type="entry name" value="Ribonuclease H-like"/>
    <property type="match status" value="2"/>
</dbReference>
<dbReference type="InterPro" id="IPR006580">
    <property type="entry name" value="Znf_TTF"/>
</dbReference>
<comment type="caution">
    <text evidence="2">The sequence shown here is derived from an EMBL/GenBank/DDBJ whole genome shotgun (WGS) entry which is preliminary data.</text>
</comment>
<dbReference type="SMART" id="SM00597">
    <property type="entry name" value="ZnF_TTF"/>
    <property type="match status" value="1"/>
</dbReference>
<evidence type="ECO:0000313" key="3">
    <source>
        <dbReference type="Proteomes" id="UP001152795"/>
    </source>
</evidence>
<dbReference type="OrthoDB" id="1739706at2759"/>
<proteinExistence type="predicted"/>
<protein>
    <submittedName>
        <fullName evidence="2">Zinc finger MYM-type 1-like</fullName>
    </submittedName>
</protein>
<dbReference type="Pfam" id="PF05699">
    <property type="entry name" value="Dimer_Tnp_hAT"/>
    <property type="match status" value="1"/>
</dbReference>
<sequence>MNLPAPRESENHTIEDIIVSSGRNKKSVEPKTSCQFHSKPKDTLLGPRQPKLLKFPVRDPKSRKTKSFNVSWYRHFPWLEYDVEKDAAFCYCCSKFSANTSGSSAALSFTQTGYTNWANALDSSKGFQQHERSELHRNSHARWTEFKKIQEGKEKDIIQRICPEREEVPRDNREYLSYLFKYILWFATNEIPMRADDETDESKNPGKWITYIRLQLETNPSFKQLHEKFTRTRSMDYTSKTSVNDIIEVIAENIRLVIFSQIKDAGMFSALINESKDAAKREELALAVRYSAGNVVERFVYLRKLDQFDAHTIKECVNELINNIIQTSEGSVVVCLRADGASVMSGEIAGVAELLRSEYFHWLIYIHCTAHRVNLLVNDLIKESNVALDIMSTINSLYSFLNHPKVREVYHSVYSELYPQSQIKHLAQQIDIRWGCKFEAVELITDKPHVILETLIRITQNPRMHDPKHVEQASGFYHKLTTAKHIIALVTLHAYLADMFFLSKELQSQSINWTDVQYEIERTRKSISEIDDDQIRVMVNEYCDKTGIPLELTLTMPIHQTRSTSSTSAANSINDTISDLNSYMQSKIEEEFRIRFDSKNIEIMKAFEALDASKPCYLDIETLGYLVEHFDCSNINRSILKLELLRAREDLRLGLPISEKRCTNLMKLINLKTTIATSTATVERCFSAMNRVCSKLRSRLTPSRLGDLLCITLNKDLVPQLDIGVLINSWASKGDRRVNV</sequence>
<dbReference type="Pfam" id="PF14291">
    <property type="entry name" value="DUF4371"/>
    <property type="match status" value="1"/>
</dbReference>
<dbReference type="PANTHER" id="PTHR46880:SF5">
    <property type="entry name" value="DUF4371 DOMAIN-CONTAINING PROTEIN"/>
    <property type="match status" value="1"/>
</dbReference>
<name>A0A6S7JLT5_PARCT</name>
<organism evidence="2 3">
    <name type="scientific">Paramuricea clavata</name>
    <name type="common">Red gorgonian</name>
    <name type="synonym">Violescent sea-whip</name>
    <dbReference type="NCBI Taxonomy" id="317549"/>
    <lineage>
        <taxon>Eukaryota</taxon>
        <taxon>Metazoa</taxon>
        <taxon>Cnidaria</taxon>
        <taxon>Anthozoa</taxon>
        <taxon>Octocorallia</taxon>
        <taxon>Malacalcyonacea</taxon>
        <taxon>Plexauridae</taxon>
        <taxon>Paramuricea</taxon>
    </lineage>
</organism>
<evidence type="ECO:0000313" key="2">
    <source>
        <dbReference type="EMBL" id="CAB4011998.1"/>
    </source>
</evidence>